<keyword evidence="1 3" id="KW-0378">Hydrolase</keyword>
<accession>A0A076PLX0</accession>
<dbReference type="InterPro" id="IPR013094">
    <property type="entry name" value="AB_hydrolase_3"/>
</dbReference>
<evidence type="ECO:0000256" key="1">
    <source>
        <dbReference type="ARBA" id="ARBA00022801"/>
    </source>
</evidence>
<dbReference type="Pfam" id="PF07859">
    <property type="entry name" value="Abhydrolase_3"/>
    <property type="match status" value="1"/>
</dbReference>
<dbReference type="RefSeq" id="WP_043372605.1">
    <property type="nucleotide sequence ID" value="NZ_CP006704.1"/>
</dbReference>
<gene>
    <name evidence="3" type="ORF">O987_12995</name>
</gene>
<proteinExistence type="predicted"/>
<dbReference type="InterPro" id="IPR029058">
    <property type="entry name" value="AB_hydrolase_fold"/>
</dbReference>
<sequence>MSNTKATASQPISHADTTISVADGVQAQVRLYGGKRRGEVVPLVLHFHGGAFVAGDLDNGCTVGSSLAAAGACVVSLAYPLSPEHPFPRPLELGYEVLLWAYKQRTKLAGKGAPLYLAGEEAGANLAAGVCMMARDQQQPPLAGQILISPMLDPCSATPSQRAAQGESVECKWASGWCQYLGEPHDAEHPYAVPARARRLAGLPPTLILVGEADPMRDEALNYGARLEAAGLSVFRHVFAEAGQWPQALLEQPPESCPCAAQLQEQLRQFFETTRCRL</sequence>
<dbReference type="EMBL" id="CP006704">
    <property type="protein sequence ID" value="AIJ46718.1"/>
    <property type="molecule type" value="Genomic_DNA"/>
</dbReference>
<evidence type="ECO:0000313" key="3">
    <source>
        <dbReference type="EMBL" id="AIJ46718.1"/>
    </source>
</evidence>
<dbReference type="Gene3D" id="3.40.50.1820">
    <property type="entry name" value="alpha/beta hydrolase"/>
    <property type="match status" value="1"/>
</dbReference>
<protein>
    <submittedName>
        <fullName evidence="3">Alpha/beta hydrolase</fullName>
    </submittedName>
</protein>
<dbReference type="PANTHER" id="PTHR48081">
    <property type="entry name" value="AB HYDROLASE SUPERFAMILY PROTEIN C4A8.06C"/>
    <property type="match status" value="1"/>
</dbReference>
<dbReference type="GO" id="GO:0016787">
    <property type="term" value="F:hydrolase activity"/>
    <property type="evidence" value="ECO:0007669"/>
    <property type="project" value="UniProtKB-KW"/>
</dbReference>
<dbReference type="Proteomes" id="UP000028782">
    <property type="component" value="Chromosome"/>
</dbReference>
<dbReference type="PANTHER" id="PTHR48081:SF8">
    <property type="entry name" value="ALPHA_BETA HYDROLASE FOLD-3 DOMAIN-CONTAINING PROTEIN-RELATED"/>
    <property type="match status" value="1"/>
</dbReference>
<name>A0A076PLX0_COMTE</name>
<organism evidence="3 4">
    <name type="scientific">Comamonas testosteroni TK102</name>
    <dbReference type="NCBI Taxonomy" id="1392005"/>
    <lineage>
        <taxon>Bacteria</taxon>
        <taxon>Pseudomonadati</taxon>
        <taxon>Pseudomonadota</taxon>
        <taxon>Betaproteobacteria</taxon>
        <taxon>Burkholderiales</taxon>
        <taxon>Comamonadaceae</taxon>
        <taxon>Comamonas</taxon>
    </lineage>
</organism>
<evidence type="ECO:0000259" key="2">
    <source>
        <dbReference type="Pfam" id="PF07859"/>
    </source>
</evidence>
<dbReference type="HOGENOM" id="CLU_012494_6_0_4"/>
<dbReference type="InterPro" id="IPR050300">
    <property type="entry name" value="GDXG_lipolytic_enzyme"/>
</dbReference>
<evidence type="ECO:0000313" key="4">
    <source>
        <dbReference type="Proteomes" id="UP000028782"/>
    </source>
</evidence>
<reference evidence="3 4" key="1">
    <citation type="journal article" date="2014" name="Genome Announc.">
        <title>Complete Genome Sequence of Polychlorinated Biphenyl Degrader Comamonas testosteroni TK102 (NBRC 109938).</title>
        <authorList>
            <person name="Fukuda K."/>
            <person name="Hosoyama A."/>
            <person name="Tsuchikane K."/>
            <person name="Ohji S."/>
            <person name="Yamazoe A."/>
            <person name="Fujita N."/>
            <person name="Shintani M."/>
            <person name="Kimbara K."/>
        </authorList>
    </citation>
    <scope>NUCLEOTIDE SEQUENCE [LARGE SCALE GENOMIC DNA]</scope>
    <source>
        <strain evidence="3">TK102</strain>
    </source>
</reference>
<dbReference type="KEGG" id="ctes:O987_12995"/>
<feature type="domain" description="Alpha/beta hydrolase fold-3" evidence="2">
    <location>
        <begin position="44"/>
        <end position="239"/>
    </location>
</feature>
<dbReference type="AlphaFoldDB" id="A0A076PLX0"/>
<dbReference type="SUPFAM" id="SSF53474">
    <property type="entry name" value="alpha/beta-Hydrolases"/>
    <property type="match status" value="1"/>
</dbReference>